<keyword evidence="3" id="KW-1185">Reference proteome</keyword>
<dbReference type="InterPro" id="IPR050863">
    <property type="entry name" value="CenT-Element_Derived"/>
</dbReference>
<organism evidence="2 3">
    <name type="scientific">Didymella exigua CBS 183.55</name>
    <dbReference type="NCBI Taxonomy" id="1150837"/>
    <lineage>
        <taxon>Eukaryota</taxon>
        <taxon>Fungi</taxon>
        <taxon>Dikarya</taxon>
        <taxon>Ascomycota</taxon>
        <taxon>Pezizomycotina</taxon>
        <taxon>Dothideomycetes</taxon>
        <taxon>Pleosporomycetidae</taxon>
        <taxon>Pleosporales</taxon>
        <taxon>Pleosporineae</taxon>
        <taxon>Didymellaceae</taxon>
        <taxon>Didymella</taxon>
    </lineage>
</organism>
<dbReference type="PANTHER" id="PTHR19303:SF74">
    <property type="entry name" value="POGO TRANSPOSABLE ELEMENT WITH KRAB DOMAIN"/>
    <property type="match status" value="1"/>
</dbReference>
<dbReference type="InterPro" id="IPR036397">
    <property type="entry name" value="RNaseH_sf"/>
</dbReference>
<dbReference type="Pfam" id="PF03184">
    <property type="entry name" value="DDE_1"/>
    <property type="match status" value="1"/>
</dbReference>
<dbReference type="OrthoDB" id="5425161at2759"/>
<dbReference type="InterPro" id="IPR004875">
    <property type="entry name" value="DDE_SF_endonuclease_dom"/>
</dbReference>
<dbReference type="PANTHER" id="PTHR19303">
    <property type="entry name" value="TRANSPOSON"/>
    <property type="match status" value="1"/>
</dbReference>
<dbReference type="EMBL" id="ML978968">
    <property type="protein sequence ID" value="KAF1928545.1"/>
    <property type="molecule type" value="Genomic_DNA"/>
</dbReference>
<feature type="domain" description="DDE-1" evidence="1">
    <location>
        <begin position="43"/>
        <end position="167"/>
    </location>
</feature>
<sequence length="167" mass="18906">RRGRPKAIQPGNREWVTVIQGINAAGWAIPPFIIFAGQYHLSACENSWTTNELGVEWLKHFIKHTDGKVVGARRLLILDGHESHHSLEFQELCKKNNICTLCMPPHSSHLLQPLDVGCFSPLKRAYSREIEALIRHHINHITKLEFLPAFKAAFNQSFTSANICSAF</sequence>
<proteinExistence type="predicted"/>
<evidence type="ECO:0000259" key="1">
    <source>
        <dbReference type="Pfam" id="PF03184"/>
    </source>
</evidence>
<evidence type="ECO:0000313" key="3">
    <source>
        <dbReference type="Proteomes" id="UP000800082"/>
    </source>
</evidence>
<reference evidence="2" key="1">
    <citation type="journal article" date="2020" name="Stud. Mycol.">
        <title>101 Dothideomycetes genomes: a test case for predicting lifestyles and emergence of pathogens.</title>
        <authorList>
            <person name="Haridas S."/>
            <person name="Albert R."/>
            <person name="Binder M."/>
            <person name="Bloem J."/>
            <person name="Labutti K."/>
            <person name="Salamov A."/>
            <person name="Andreopoulos B."/>
            <person name="Baker S."/>
            <person name="Barry K."/>
            <person name="Bills G."/>
            <person name="Bluhm B."/>
            <person name="Cannon C."/>
            <person name="Castanera R."/>
            <person name="Culley D."/>
            <person name="Daum C."/>
            <person name="Ezra D."/>
            <person name="Gonzalez J."/>
            <person name="Henrissat B."/>
            <person name="Kuo A."/>
            <person name="Liang C."/>
            <person name="Lipzen A."/>
            <person name="Lutzoni F."/>
            <person name="Magnuson J."/>
            <person name="Mondo S."/>
            <person name="Nolan M."/>
            <person name="Ohm R."/>
            <person name="Pangilinan J."/>
            <person name="Park H.-J."/>
            <person name="Ramirez L."/>
            <person name="Alfaro M."/>
            <person name="Sun H."/>
            <person name="Tritt A."/>
            <person name="Yoshinaga Y."/>
            <person name="Zwiers L.-H."/>
            <person name="Turgeon B."/>
            <person name="Goodwin S."/>
            <person name="Spatafora J."/>
            <person name="Crous P."/>
            <person name="Grigoriev I."/>
        </authorList>
    </citation>
    <scope>NUCLEOTIDE SEQUENCE</scope>
    <source>
        <strain evidence="2">CBS 183.55</strain>
    </source>
</reference>
<dbReference type="Gene3D" id="3.30.420.10">
    <property type="entry name" value="Ribonuclease H-like superfamily/Ribonuclease H"/>
    <property type="match status" value="1"/>
</dbReference>
<dbReference type="AlphaFoldDB" id="A0A6A5RJI6"/>
<dbReference type="Proteomes" id="UP000800082">
    <property type="component" value="Unassembled WGS sequence"/>
</dbReference>
<accession>A0A6A5RJI6</accession>
<feature type="non-terminal residue" evidence="2">
    <location>
        <position position="1"/>
    </location>
</feature>
<dbReference type="GO" id="GO:0005634">
    <property type="term" value="C:nucleus"/>
    <property type="evidence" value="ECO:0007669"/>
    <property type="project" value="TreeGrafter"/>
</dbReference>
<gene>
    <name evidence="2" type="ORF">M421DRAFT_49241</name>
</gene>
<evidence type="ECO:0000313" key="2">
    <source>
        <dbReference type="EMBL" id="KAF1928545.1"/>
    </source>
</evidence>
<dbReference type="GeneID" id="54352438"/>
<name>A0A6A5RJI6_9PLEO</name>
<dbReference type="RefSeq" id="XP_033448793.1">
    <property type="nucleotide sequence ID" value="XM_033594770.1"/>
</dbReference>
<protein>
    <submittedName>
        <fullName evidence="2">DDE-domain-containing protein</fullName>
    </submittedName>
</protein>
<feature type="non-terminal residue" evidence="2">
    <location>
        <position position="167"/>
    </location>
</feature>
<dbReference type="GO" id="GO:0003677">
    <property type="term" value="F:DNA binding"/>
    <property type="evidence" value="ECO:0007669"/>
    <property type="project" value="TreeGrafter"/>
</dbReference>